<proteinExistence type="predicted"/>
<keyword evidence="2" id="KW-1185">Reference proteome</keyword>
<name>A0A5M3XAA4_9ACTN</name>
<dbReference type="EMBL" id="BLAF01000008">
    <property type="protein sequence ID" value="GES18637.1"/>
    <property type="molecule type" value="Genomic_DNA"/>
</dbReference>
<comment type="caution">
    <text evidence="1">The sequence shown here is derived from an EMBL/GenBank/DDBJ whole genome shotgun (WGS) entry which is preliminary data.</text>
</comment>
<protein>
    <submittedName>
        <fullName evidence="1">Uncharacterized protein</fullName>
    </submittedName>
</protein>
<dbReference type="AlphaFoldDB" id="A0A5M3XAA4"/>
<evidence type="ECO:0000313" key="2">
    <source>
        <dbReference type="Proteomes" id="UP000377595"/>
    </source>
</evidence>
<dbReference type="Proteomes" id="UP000377595">
    <property type="component" value="Unassembled WGS sequence"/>
</dbReference>
<evidence type="ECO:0000313" key="1">
    <source>
        <dbReference type="EMBL" id="GES18637.1"/>
    </source>
</evidence>
<sequence>MPLQDEVRHTAVGQMLTHRQAGLAPTDDEDLDCLTQIQLHFGRGGLDYGRT</sequence>
<gene>
    <name evidence="1" type="ORF">Aple_015320</name>
</gene>
<accession>A0A5M3XAA4</accession>
<organism evidence="1 2">
    <name type="scientific">Acrocarpospora pleiomorpha</name>
    <dbReference type="NCBI Taxonomy" id="90975"/>
    <lineage>
        <taxon>Bacteria</taxon>
        <taxon>Bacillati</taxon>
        <taxon>Actinomycetota</taxon>
        <taxon>Actinomycetes</taxon>
        <taxon>Streptosporangiales</taxon>
        <taxon>Streptosporangiaceae</taxon>
        <taxon>Acrocarpospora</taxon>
    </lineage>
</organism>
<reference evidence="1 2" key="1">
    <citation type="submission" date="2019-10" db="EMBL/GenBank/DDBJ databases">
        <title>Whole genome shotgun sequence of Acrocarpospora pleiomorpha NBRC 16267.</title>
        <authorList>
            <person name="Ichikawa N."/>
            <person name="Kimura A."/>
            <person name="Kitahashi Y."/>
            <person name="Komaki H."/>
            <person name="Oguchi A."/>
        </authorList>
    </citation>
    <scope>NUCLEOTIDE SEQUENCE [LARGE SCALE GENOMIC DNA]</scope>
    <source>
        <strain evidence="1 2">NBRC 16267</strain>
    </source>
</reference>